<dbReference type="Pfam" id="PF02627">
    <property type="entry name" value="CMD"/>
    <property type="match status" value="1"/>
</dbReference>
<dbReference type="SUPFAM" id="SSF69118">
    <property type="entry name" value="AhpD-like"/>
    <property type="match status" value="1"/>
</dbReference>
<dbReference type="PANTHER" id="PTHR33930:SF2">
    <property type="entry name" value="BLR3452 PROTEIN"/>
    <property type="match status" value="1"/>
</dbReference>
<sequence length="104" mass="10979">MYDSANLKKLPALKALAPDSMAAFEALDRAALADGAIPRKYKELMALAVALTTQCPYCLEVHREAARKAGASEAELAETVFVAVALRAGAALTHGTHLMPAAER</sequence>
<feature type="domain" description="Carboxymuconolactone decarboxylase-like" evidence="1">
    <location>
        <begin position="18"/>
        <end position="96"/>
    </location>
</feature>
<dbReference type="PANTHER" id="PTHR33930">
    <property type="entry name" value="ALKYL HYDROPEROXIDE REDUCTASE AHPD"/>
    <property type="match status" value="1"/>
</dbReference>
<organism evidence="2 3">
    <name type="scientific">Methylobacterium crusticola</name>
    <dbReference type="NCBI Taxonomy" id="1697972"/>
    <lineage>
        <taxon>Bacteria</taxon>
        <taxon>Pseudomonadati</taxon>
        <taxon>Pseudomonadota</taxon>
        <taxon>Alphaproteobacteria</taxon>
        <taxon>Hyphomicrobiales</taxon>
        <taxon>Methylobacteriaceae</taxon>
        <taxon>Methylobacterium</taxon>
    </lineage>
</organism>
<reference evidence="2" key="2">
    <citation type="submission" date="2021-08" db="EMBL/GenBank/DDBJ databases">
        <authorList>
            <person name="Tani A."/>
            <person name="Ola A."/>
            <person name="Ogura Y."/>
            <person name="Katsura K."/>
            <person name="Hayashi T."/>
        </authorList>
    </citation>
    <scope>NUCLEOTIDE SEQUENCE</scope>
    <source>
        <strain evidence="2">KCTC 52305</strain>
    </source>
</reference>
<dbReference type="InterPro" id="IPR003779">
    <property type="entry name" value="CMD-like"/>
</dbReference>
<dbReference type="Proteomes" id="UP001055167">
    <property type="component" value="Unassembled WGS sequence"/>
</dbReference>
<name>A0ABQ4QYK9_9HYPH</name>
<protein>
    <recommendedName>
        <fullName evidence="1">Carboxymuconolactone decarboxylase-like domain-containing protein</fullName>
    </recommendedName>
</protein>
<accession>A0ABQ4QYK9</accession>
<dbReference type="Gene3D" id="1.20.1290.10">
    <property type="entry name" value="AhpD-like"/>
    <property type="match status" value="1"/>
</dbReference>
<dbReference type="RefSeq" id="WP_128564659.1">
    <property type="nucleotide sequence ID" value="NZ_BPQH01000007.1"/>
</dbReference>
<gene>
    <name evidence="2" type="ORF">OPKNFCMD_2544</name>
</gene>
<evidence type="ECO:0000259" key="1">
    <source>
        <dbReference type="Pfam" id="PF02627"/>
    </source>
</evidence>
<dbReference type="EMBL" id="BPQH01000007">
    <property type="protein sequence ID" value="GJD49810.1"/>
    <property type="molecule type" value="Genomic_DNA"/>
</dbReference>
<dbReference type="InterPro" id="IPR029032">
    <property type="entry name" value="AhpD-like"/>
</dbReference>
<dbReference type="NCBIfam" id="TIGR00778">
    <property type="entry name" value="ahpD_dom"/>
    <property type="match status" value="1"/>
</dbReference>
<keyword evidence="3" id="KW-1185">Reference proteome</keyword>
<comment type="caution">
    <text evidence="2">The sequence shown here is derived from an EMBL/GenBank/DDBJ whole genome shotgun (WGS) entry which is preliminary data.</text>
</comment>
<evidence type="ECO:0000313" key="2">
    <source>
        <dbReference type="EMBL" id="GJD49810.1"/>
    </source>
</evidence>
<dbReference type="InterPro" id="IPR004675">
    <property type="entry name" value="AhpD_core"/>
</dbReference>
<reference evidence="2" key="1">
    <citation type="journal article" date="2021" name="Front. Microbiol.">
        <title>Comprehensive Comparative Genomics and Phenotyping of Methylobacterium Species.</title>
        <authorList>
            <person name="Alessa O."/>
            <person name="Ogura Y."/>
            <person name="Fujitani Y."/>
            <person name="Takami H."/>
            <person name="Hayashi T."/>
            <person name="Sahin N."/>
            <person name="Tani A."/>
        </authorList>
    </citation>
    <scope>NUCLEOTIDE SEQUENCE</scope>
    <source>
        <strain evidence="2">KCTC 52305</strain>
    </source>
</reference>
<evidence type="ECO:0000313" key="3">
    <source>
        <dbReference type="Proteomes" id="UP001055167"/>
    </source>
</evidence>
<proteinExistence type="predicted"/>